<dbReference type="InterPro" id="IPR050278">
    <property type="entry name" value="Serine_Prot_S9B/DPPIV"/>
</dbReference>
<accession>A0A1Z4BLW9</accession>
<dbReference type="AlphaFoldDB" id="A0A1Z4BLW9"/>
<dbReference type="Gene3D" id="2.140.10.30">
    <property type="entry name" value="Dipeptidylpeptidase IV, N-terminal domain"/>
    <property type="match status" value="1"/>
</dbReference>
<dbReference type="KEGG" id="capn:CBG49_03750"/>
<evidence type="ECO:0000313" key="5">
    <source>
        <dbReference type="Proteomes" id="UP000197007"/>
    </source>
</evidence>
<name>A0A1Z4BLW9_9FLAO</name>
<dbReference type="GO" id="GO:0006508">
    <property type="term" value="P:proteolysis"/>
    <property type="evidence" value="ECO:0007669"/>
    <property type="project" value="InterPro"/>
</dbReference>
<organism evidence="4 5">
    <name type="scientific">Capnocytophaga endodontalis</name>
    <dbReference type="NCBI Taxonomy" id="2708117"/>
    <lineage>
        <taxon>Bacteria</taxon>
        <taxon>Pseudomonadati</taxon>
        <taxon>Bacteroidota</taxon>
        <taxon>Flavobacteriia</taxon>
        <taxon>Flavobacteriales</taxon>
        <taxon>Flavobacteriaceae</taxon>
        <taxon>Capnocytophaga</taxon>
    </lineage>
</organism>
<evidence type="ECO:0000256" key="1">
    <source>
        <dbReference type="SAM" id="SignalP"/>
    </source>
</evidence>
<dbReference type="Pfam" id="PF00326">
    <property type="entry name" value="Peptidase_S9"/>
    <property type="match status" value="1"/>
</dbReference>
<dbReference type="Proteomes" id="UP000197007">
    <property type="component" value="Chromosome"/>
</dbReference>
<gene>
    <name evidence="4" type="ORF">CBG49_03750</name>
</gene>
<feature type="signal peptide" evidence="1">
    <location>
        <begin position="1"/>
        <end position="19"/>
    </location>
</feature>
<dbReference type="InterPro" id="IPR001375">
    <property type="entry name" value="Peptidase_S9_cat"/>
</dbReference>
<dbReference type="SUPFAM" id="SSF53474">
    <property type="entry name" value="alpha/beta-Hydrolases"/>
    <property type="match status" value="1"/>
</dbReference>
<dbReference type="InterPro" id="IPR029058">
    <property type="entry name" value="AB_hydrolase_fold"/>
</dbReference>
<dbReference type="PANTHER" id="PTHR11731">
    <property type="entry name" value="PROTEASE FAMILY S9B,C DIPEPTIDYL-PEPTIDASE IV-RELATED"/>
    <property type="match status" value="1"/>
</dbReference>
<dbReference type="SUPFAM" id="SSF82171">
    <property type="entry name" value="DPP6 N-terminal domain-like"/>
    <property type="match status" value="1"/>
</dbReference>
<evidence type="ECO:0000313" key="4">
    <source>
        <dbReference type="EMBL" id="ASF42268.1"/>
    </source>
</evidence>
<dbReference type="EMBL" id="CP022022">
    <property type="protein sequence ID" value="ASF42268.1"/>
    <property type="molecule type" value="Genomic_DNA"/>
</dbReference>
<feature type="domain" description="Peptidase S9 prolyl oligopeptidase catalytic" evidence="2">
    <location>
        <begin position="514"/>
        <end position="706"/>
    </location>
</feature>
<keyword evidence="1" id="KW-0732">Signal</keyword>
<dbReference type="GO" id="GO:0008236">
    <property type="term" value="F:serine-type peptidase activity"/>
    <property type="evidence" value="ECO:0007669"/>
    <property type="project" value="InterPro"/>
</dbReference>
<feature type="domain" description="Dipeptidylpeptidase IV N-terminal" evidence="3">
    <location>
        <begin position="110"/>
        <end position="426"/>
    </location>
</feature>
<dbReference type="PANTHER" id="PTHR11731:SF193">
    <property type="entry name" value="DIPEPTIDYL PEPTIDASE 9"/>
    <property type="match status" value="1"/>
</dbReference>
<protein>
    <submittedName>
        <fullName evidence="4">S9 family peptidase</fullName>
    </submittedName>
</protein>
<dbReference type="GO" id="GO:0008239">
    <property type="term" value="F:dipeptidyl-peptidase activity"/>
    <property type="evidence" value="ECO:0007669"/>
    <property type="project" value="TreeGrafter"/>
</dbReference>
<dbReference type="InterPro" id="IPR002469">
    <property type="entry name" value="Peptidase_S9B_N"/>
</dbReference>
<dbReference type="Gene3D" id="3.40.50.1820">
    <property type="entry name" value="alpha/beta hydrolase"/>
    <property type="match status" value="1"/>
</dbReference>
<feature type="chain" id="PRO_5012825689" evidence="1">
    <location>
        <begin position="20"/>
        <end position="709"/>
    </location>
</feature>
<evidence type="ECO:0000259" key="2">
    <source>
        <dbReference type="Pfam" id="PF00326"/>
    </source>
</evidence>
<dbReference type="RefSeq" id="WP_088593433.1">
    <property type="nucleotide sequence ID" value="NZ_CP022022.1"/>
</dbReference>
<proteinExistence type="predicted"/>
<keyword evidence="5" id="KW-1185">Reference proteome</keyword>
<evidence type="ECO:0000259" key="3">
    <source>
        <dbReference type="Pfam" id="PF00930"/>
    </source>
</evidence>
<dbReference type="Pfam" id="PF00930">
    <property type="entry name" value="DPPIV_N"/>
    <property type="match status" value="1"/>
</dbReference>
<sequence>MKRITLFLLGTFFSLSALAQNRKLSVAESVFYAVQDPSNPMGYRYLFPETLENLRWLKDSDVFLYAKDGKYLIFNPKGEQVGSMNAEQLNGNILLIDKNEIVTKSENTFYRYNGEGKQVLATIALPKGSENAEYNPQAKVVAYTLNNNLYFADEKNDKKAITSFTDANIVAGKAIHRNEFGINKGIFFSPKGNYVAFYQKDESKVADYPLVDITTTPATLKSIKYPMAGQPSEQAAVGIYDFQNQKVLYLDIDTTDEHFLTNLAWSPDERYILLAEVNRAQNHFALNRYDTHTGKKVNTIFEERNAKWVEPEKPAVFLPNKVDEFLWLSERNGFTNVYHYNTNGKLIKQITNFQWVVQDILGFDAQGKYVFITGTGADPREQHAFKIELKNPKKITALTTEAGSHNVQLSHSGNYLLDSYSSISIPKNIDLINTDKGSKQRLFTAENPLEGIAVGTTEFVTLKADDGTPLYGKLHKPTTLDPNKKYPVLIYVYGGPHAQQVRNEWLADTYLWLHSFVENEQYIVFTLDNRGSKNRGFAFESVIHRQLGETEIKDQLKGVDYLKSLPYVDGNRIAVHGWSFGGFMASSLITRHPDVFTTAVAGGAVTDWKYYEVMYGERYMDTPKENPEGYENSRVGKYLDHLNRPLLFIHGSIDDVVVPQHLMSITRDAIRKNKFIDTFIYPMHGHGVRGSDRIHLTQQIIDYIKTNNL</sequence>
<reference evidence="5" key="1">
    <citation type="submission" date="2017-06" db="EMBL/GenBank/DDBJ databases">
        <title>Complete genome sequence of Capnocytophaga sp. KCOM 1579 (=ChDC OS43) isolated from a human refractory periapical abscess lesion.</title>
        <authorList>
            <person name="Kook J.-K."/>
            <person name="Park S.-N."/>
            <person name="Lim Y.K."/>
            <person name="Roh H."/>
        </authorList>
    </citation>
    <scope>NUCLEOTIDE SEQUENCE [LARGE SCALE GENOMIC DNA]</scope>
    <source>
        <strain evidence="5">ChDC OS43</strain>
    </source>
</reference>